<protein>
    <submittedName>
        <fullName evidence="2">Uncharacterized protein</fullName>
    </submittedName>
</protein>
<name>A0A160P151_STRLU</name>
<reference evidence="2 3" key="1">
    <citation type="journal article" date="2016" name="Genome Announc.">
        <title>Complete Genome Sequence of Thiostrepton-Producing Streptomyces laurentii ATCC 31255.</title>
        <authorList>
            <person name="Doi K."/>
            <person name="Fujino Y."/>
            <person name="Nagayoshi Y."/>
            <person name="Ohshima T."/>
            <person name="Ogata S."/>
        </authorList>
    </citation>
    <scope>NUCLEOTIDE SEQUENCE [LARGE SCALE GENOMIC DNA]</scope>
    <source>
        <strain evidence="2 3">ATCC 31255</strain>
    </source>
</reference>
<dbReference type="KEGG" id="slau:SLA_3457"/>
<accession>A0A160P151</accession>
<dbReference type="RefSeq" id="WP_359873760.1">
    <property type="nucleotide sequence ID" value="NZ_JBEYHT010000006.1"/>
</dbReference>
<organism evidence="2 3">
    <name type="scientific">Streptomyces laurentii</name>
    <dbReference type="NCBI Taxonomy" id="39478"/>
    <lineage>
        <taxon>Bacteria</taxon>
        <taxon>Bacillati</taxon>
        <taxon>Actinomycetota</taxon>
        <taxon>Actinomycetes</taxon>
        <taxon>Kitasatosporales</taxon>
        <taxon>Streptomycetaceae</taxon>
        <taxon>Streptomyces</taxon>
    </lineage>
</organism>
<proteinExistence type="predicted"/>
<dbReference type="EMBL" id="AP017424">
    <property type="protein sequence ID" value="BAU84366.1"/>
    <property type="molecule type" value="Genomic_DNA"/>
</dbReference>
<feature type="signal peptide" evidence="1">
    <location>
        <begin position="1"/>
        <end position="22"/>
    </location>
</feature>
<dbReference type="AlphaFoldDB" id="A0A160P151"/>
<dbReference type="Proteomes" id="UP000217676">
    <property type="component" value="Chromosome"/>
</dbReference>
<gene>
    <name evidence="2" type="ORF">SLA_3457</name>
</gene>
<keyword evidence="3" id="KW-1185">Reference proteome</keyword>
<keyword evidence="1" id="KW-0732">Signal</keyword>
<evidence type="ECO:0000256" key="1">
    <source>
        <dbReference type="SAM" id="SignalP"/>
    </source>
</evidence>
<evidence type="ECO:0000313" key="3">
    <source>
        <dbReference type="Proteomes" id="UP000217676"/>
    </source>
</evidence>
<feature type="chain" id="PRO_5038697078" evidence="1">
    <location>
        <begin position="23"/>
        <end position="125"/>
    </location>
</feature>
<evidence type="ECO:0000313" key="2">
    <source>
        <dbReference type="EMBL" id="BAU84366.1"/>
    </source>
</evidence>
<sequence>MKVLKYGVVVASAAALWALVSAGGPAPATSPERTAGAEAASPGWGLVYAMDPATGSAEVVGFAAPNGGQPIPLPLWQHGFVADPRTGLMTPMGPGNPFATLPATRHTGGLLPAPRVSGELLPLVP</sequence>